<dbReference type="Proteomes" id="UP001596540">
    <property type="component" value="Unassembled WGS sequence"/>
</dbReference>
<dbReference type="RefSeq" id="WP_379870844.1">
    <property type="nucleotide sequence ID" value="NZ_JBHTBH010000004.1"/>
</dbReference>
<dbReference type="PANTHER" id="PTHR38730:SF1">
    <property type="entry name" value="SLL7028 PROTEIN"/>
    <property type="match status" value="1"/>
</dbReference>
<proteinExistence type="predicted"/>
<evidence type="ECO:0000313" key="2">
    <source>
        <dbReference type="Proteomes" id="UP001596540"/>
    </source>
</evidence>
<accession>A0ABW2KFV0</accession>
<protein>
    <recommendedName>
        <fullName evidence="3">Metallopeptidase domain-containing protein</fullName>
    </recommendedName>
</protein>
<dbReference type="EMBL" id="JBHTBH010000004">
    <property type="protein sequence ID" value="MFC7328195.1"/>
    <property type="molecule type" value="Genomic_DNA"/>
</dbReference>
<sequence length="481" mass="52840">MDAVQQAAHTAPPGPARRTIDLTDRRALAAECDAGPGVITEARRLKEAALLDFGIRHSVVASWLYAKCHHQIATTAIPTAAVAASGDGSCVLLYNPRFLVDIGLDGTKFVLFHEARHLVQRHLHVDDELRGDPVFTLATEVTINHVALERLERTGLPTVSAADGTGRDPVGVDPRAVHSAYVADLTAQGRDPLPYREFVRTDLSVYGELRRMSAPPVPEAGRCVHLAGPGGVPLDQETVERVGADVLAEVMRQARCGNGTARRELLDLADRTEGGGERLERMWGSLGLAALRGQTPRTRRVDWWKRWLVDTLASKLRDGERLIYPKKLGAVMLSLGFDPMLSRRGRERTKVVLVAIDTSGSMPDRVVEWLTTLVGQTDGVESHWLSFDGMVMPFAPGERVRGGGGTNFQNVVDYAEGRIEVGGRRFEERPDAVIMVTDGHAPHVTPADPDRWIWLITENGDTWPERHHPPMACHRVTTGDR</sequence>
<keyword evidence="2" id="KW-1185">Reference proteome</keyword>
<name>A0ABW2KFV0_9ACTN</name>
<reference evidence="2" key="1">
    <citation type="journal article" date="2019" name="Int. J. Syst. Evol. Microbiol.">
        <title>The Global Catalogue of Microorganisms (GCM) 10K type strain sequencing project: providing services to taxonomists for standard genome sequencing and annotation.</title>
        <authorList>
            <consortium name="The Broad Institute Genomics Platform"/>
            <consortium name="The Broad Institute Genome Sequencing Center for Infectious Disease"/>
            <person name="Wu L."/>
            <person name="Ma J."/>
        </authorList>
    </citation>
    <scope>NUCLEOTIDE SEQUENCE [LARGE SCALE GENOMIC DNA]</scope>
    <source>
        <strain evidence="2">CGMCC 4.7382</strain>
    </source>
</reference>
<organism evidence="1 2">
    <name type="scientific">Marinactinospora rubrisoli</name>
    <dbReference type="NCBI Taxonomy" id="2715399"/>
    <lineage>
        <taxon>Bacteria</taxon>
        <taxon>Bacillati</taxon>
        <taxon>Actinomycetota</taxon>
        <taxon>Actinomycetes</taxon>
        <taxon>Streptosporangiales</taxon>
        <taxon>Nocardiopsidaceae</taxon>
        <taxon>Marinactinospora</taxon>
    </lineage>
</organism>
<dbReference type="PANTHER" id="PTHR38730">
    <property type="entry name" value="SLL7028 PROTEIN"/>
    <property type="match status" value="1"/>
</dbReference>
<evidence type="ECO:0008006" key="3">
    <source>
        <dbReference type="Google" id="ProtNLM"/>
    </source>
</evidence>
<evidence type="ECO:0000313" key="1">
    <source>
        <dbReference type="EMBL" id="MFC7328195.1"/>
    </source>
</evidence>
<comment type="caution">
    <text evidence="1">The sequence shown here is derived from an EMBL/GenBank/DDBJ whole genome shotgun (WGS) entry which is preliminary data.</text>
</comment>
<gene>
    <name evidence="1" type="ORF">ACFQRF_10625</name>
</gene>